<proteinExistence type="predicted"/>
<dbReference type="Proteomes" id="UP000649617">
    <property type="component" value="Unassembled WGS sequence"/>
</dbReference>
<reference evidence="2" key="1">
    <citation type="submission" date="2021-02" db="EMBL/GenBank/DDBJ databases">
        <authorList>
            <person name="Dougan E. K."/>
            <person name="Rhodes N."/>
            <person name="Thang M."/>
            <person name="Chan C."/>
        </authorList>
    </citation>
    <scope>NUCLEOTIDE SEQUENCE</scope>
</reference>
<feature type="compositionally biased region" description="Basic and acidic residues" evidence="1">
    <location>
        <begin position="410"/>
        <end position="421"/>
    </location>
</feature>
<organism evidence="2 3">
    <name type="scientific">Symbiodinium pilosum</name>
    <name type="common">Dinoflagellate</name>
    <dbReference type="NCBI Taxonomy" id="2952"/>
    <lineage>
        <taxon>Eukaryota</taxon>
        <taxon>Sar</taxon>
        <taxon>Alveolata</taxon>
        <taxon>Dinophyceae</taxon>
        <taxon>Suessiales</taxon>
        <taxon>Symbiodiniaceae</taxon>
        <taxon>Symbiodinium</taxon>
    </lineage>
</organism>
<feature type="compositionally biased region" description="Basic residues" evidence="1">
    <location>
        <begin position="399"/>
        <end position="409"/>
    </location>
</feature>
<feature type="non-terminal residue" evidence="2">
    <location>
        <position position="421"/>
    </location>
</feature>
<keyword evidence="3" id="KW-1185">Reference proteome</keyword>
<gene>
    <name evidence="2" type="ORF">SPIL2461_LOCUS9083</name>
</gene>
<dbReference type="OrthoDB" id="433053at2759"/>
<dbReference type="EMBL" id="CAJNIZ010015550">
    <property type="protein sequence ID" value="CAE7374234.1"/>
    <property type="molecule type" value="Genomic_DNA"/>
</dbReference>
<comment type="caution">
    <text evidence="2">The sequence shown here is derived from an EMBL/GenBank/DDBJ whole genome shotgun (WGS) entry which is preliminary data.</text>
</comment>
<accession>A0A812QCD8</accession>
<feature type="compositionally biased region" description="Basic and acidic residues" evidence="1">
    <location>
        <begin position="385"/>
        <end position="398"/>
    </location>
</feature>
<dbReference type="AlphaFoldDB" id="A0A812QCD8"/>
<protein>
    <submittedName>
        <fullName evidence="2">Uncharacterized protein</fullName>
    </submittedName>
</protein>
<feature type="region of interest" description="Disordered" evidence="1">
    <location>
        <begin position="260"/>
        <end position="289"/>
    </location>
</feature>
<evidence type="ECO:0000313" key="2">
    <source>
        <dbReference type="EMBL" id="CAE7374234.1"/>
    </source>
</evidence>
<evidence type="ECO:0000256" key="1">
    <source>
        <dbReference type="SAM" id="MobiDB-lite"/>
    </source>
</evidence>
<sequence length="421" mass="45915">DAPGRPLPLLYMLGLDDPPTWRAAVFLLKARAGGFMIAAPHLEGIISFFAAISEEAEGQVDGPLPVVWKVVSVACETSRRRRVGEVSMVLADLSWAHLVYFRRATASRPPAGAALLALTHEETAVRPMPGPAREAADEWVTEQLSDATFLEYATAEELQEDFLEDAEPPEEEDTVESLRARIRQMESAQGAMRAPQPPSHGPRQTRPLLEAVPEAGATLSAEDWQKLRAVAGSPPTRLAGHERAPRATAADNALAEEELEVSEMAPATSTDGDPITAAVSSGSGGDNVPGSSYVTKGIAAREAFLNVFDHPAEFAEGVARRAQQELGLSTQEPGLMRMYAERKIPMKELKTVQIFTHFLAHQWEAYVDYLESRMKQSRPSGHQDAPPDKSDDPEDKQPNKPRRPPRRAKAIADKPGDKSEK</sequence>
<evidence type="ECO:0000313" key="3">
    <source>
        <dbReference type="Proteomes" id="UP000649617"/>
    </source>
</evidence>
<name>A0A812QCD8_SYMPI</name>
<feature type="region of interest" description="Disordered" evidence="1">
    <location>
        <begin position="374"/>
        <end position="421"/>
    </location>
</feature>
<feature type="region of interest" description="Disordered" evidence="1">
    <location>
        <begin position="185"/>
        <end position="206"/>
    </location>
</feature>